<dbReference type="PANTHER" id="PTHR43464:SF23">
    <property type="entry name" value="JUVENILE HORMONE ACID O-METHYLTRANSFERASE"/>
    <property type="match status" value="1"/>
</dbReference>
<protein>
    <submittedName>
        <fullName evidence="2">Class I SAM-dependent methyltransferase</fullName>
    </submittedName>
</protein>
<dbReference type="GO" id="GO:0032259">
    <property type="term" value="P:methylation"/>
    <property type="evidence" value="ECO:0007669"/>
    <property type="project" value="UniProtKB-KW"/>
</dbReference>
<keyword evidence="2" id="KW-0489">Methyltransferase</keyword>
<dbReference type="Gene3D" id="3.40.50.150">
    <property type="entry name" value="Vaccinia Virus protein VP39"/>
    <property type="match status" value="1"/>
</dbReference>
<dbReference type="EMBL" id="SPMY01000026">
    <property type="protein sequence ID" value="NMQ28126.1"/>
    <property type="molecule type" value="Genomic_DNA"/>
</dbReference>
<feature type="domain" description="Methyltransferase" evidence="1">
    <location>
        <begin position="49"/>
        <end position="139"/>
    </location>
</feature>
<gene>
    <name evidence="2" type="ORF">E4Q23_10390</name>
</gene>
<dbReference type="Proteomes" id="UP000749010">
    <property type="component" value="Unassembled WGS sequence"/>
</dbReference>
<evidence type="ECO:0000313" key="3">
    <source>
        <dbReference type="Proteomes" id="UP000749010"/>
    </source>
</evidence>
<dbReference type="GO" id="GO:0008168">
    <property type="term" value="F:methyltransferase activity"/>
    <property type="evidence" value="ECO:0007669"/>
    <property type="project" value="UniProtKB-KW"/>
</dbReference>
<evidence type="ECO:0000259" key="1">
    <source>
        <dbReference type="Pfam" id="PF13649"/>
    </source>
</evidence>
<accession>A0ABX1TV80</accession>
<keyword evidence="2" id="KW-0808">Transferase</keyword>
<keyword evidence="3" id="KW-1185">Reference proteome</keyword>
<evidence type="ECO:0000313" key="2">
    <source>
        <dbReference type="EMBL" id="NMQ28126.1"/>
    </source>
</evidence>
<dbReference type="PANTHER" id="PTHR43464">
    <property type="entry name" value="METHYLTRANSFERASE"/>
    <property type="match status" value="1"/>
</dbReference>
<organism evidence="2 3">
    <name type="scientific">Candidatus Accumulibacter phosphatis</name>
    <dbReference type="NCBI Taxonomy" id="327160"/>
    <lineage>
        <taxon>Bacteria</taxon>
        <taxon>Pseudomonadati</taxon>
        <taxon>Pseudomonadota</taxon>
        <taxon>Betaproteobacteria</taxon>
        <taxon>Candidatus Accumulibacter</taxon>
    </lineage>
</organism>
<dbReference type="InterPro" id="IPR041698">
    <property type="entry name" value="Methyltransf_25"/>
</dbReference>
<dbReference type="CDD" id="cd02440">
    <property type="entry name" value="AdoMet_MTases"/>
    <property type="match status" value="1"/>
</dbReference>
<proteinExistence type="predicted"/>
<comment type="caution">
    <text evidence="2">The sequence shown here is derived from an EMBL/GenBank/DDBJ whole genome shotgun (WGS) entry which is preliminary data.</text>
</comment>
<reference evidence="2 3" key="1">
    <citation type="submission" date="2019-03" db="EMBL/GenBank/DDBJ databases">
        <title>Metabolic reconstructions from genomes of highly enriched 'Candidatus Accumulibacter' and 'Candidatus Competibacter' bioreactor populations.</title>
        <authorList>
            <person name="Annavajhala M.K."/>
            <person name="Welles L."/>
            <person name="Abbas B."/>
            <person name="Sorokin D."/>
            <person name="Park H."/>
            <person name="Van Loosdrecht M."/>
            <person name="Chandran K."/>
        </authorList>
    </citation>
    <scope>NUCLEOTIDE SEQUENCE [LARGE SCALE GENOMIC DNA]</scope>
    <source>
        <strain evidence="2 3">SBR_S</strain>
    </source>
</reference>
<dbReference type="InterPro" id="IPR029063">
    <property type="entry name" value="SAM-dependent_MTases_sf"/>
</dbReference>
<dbReference type="Pfam" id="PF13649">
    <property type="entry name" value="Methyltransf_25"/>
    <property type="match status" value="1"/>
</dbReference>
<dbReference type="SUPFAM" id="SSF53335">
    <property type="entry name" value="S-adenosyl-L-methionine-dependent methyltransferases"/>
    <property type="match status" value="1"/>
</dbReference>
<dbReference type="RefSeq" id="WP_169066584.1">
    <property type="nucleotide sequence ID" value="NZ_SPMY01000026.1"/>
</dbReference>
<sequence length="213" mass="24060">MQTVIDYRGKTKYDVSTALAYKDRPARQQFAEMALLDQVFTLVAKSRRVLDLPCGGGRVSVHLARQGYQVSGADHSVAMLQIARQGLADNGLDCRLEEQDIEQLTYADGQFDTIVCFRLFHHFPTPSIRQKAVSELCRVAGSQVVLSYSSPFSASSFARRLRVLCGGRRSQKFTTPLGEVETYFRTQGFRLVKDFARSPFFHTLHLALFERVQ</sequence>
<name>A0ABX1TV80_9PROT</name>